<evidence type="ECO:0000256" key="2">
    <source>
        <dbReference type="ARBA" id="ARBA00007362"/>
    </source>
</evidence>
<dbReference type="SUPFAM" id="SSF103481">
    <property type="entry name" value="Multidrug resistance efflux transporter EmrE"/>
    <property type="match status" value="2"/>
</dbReference>
<dbReference type="InterPro" id="IPR000620">
    <property type="entry name" value="EamA_dom"/>
</dbReference>
<accession>A0A140DU49</accession>
<dbReference type="Gene3D" id="1.10.3730.20">
    <property type="match status" value="1"/>
</dbReference>
<evidence type="ECO:0000256" key="5">
    <source>
        <dbReference type="ARBA" id="ARBA00022989"/>
    </source>
</evidence>
<feature type="transmembrane region" description="Helical" evidence="7">
    <location>
        <begin position="184"/>
        <end position="206"/>
    </location>
</feature>
<feature type="transmembrane region" description="Helical" evidence="7">
    <location>
        <begin position="105"/>
        <end position="122"/>
    </location>
</feature>
<keyword evidence="6 7" id="KW-0472">Membrane</keyword>
<comment type="subcellular location">
    <subcellularLocation>
        <location evidence="1">Cell membrane</location>
        <topology evidence="1">Multi-pass membrane protein</topology>
    </subcellularLocation>
</comment>
<evidence type="ECO:0000256" key="1">
    <source>
        <dbReference type="ARBA" id="ARBA00004651"/>
    </source>
</evidence>
<keyword evidence="10" id="KW-1185">Reference proteome</keyword>
<evidence type="ECO:0000256" key="6">
    <source>
        <dbReference type="ARBA" id="ARBA00023136"/>
    </source>
</evidence>
<feature type="domain" description="EamA" evidence="8">
    <location>
        <begin position="155"/>
        <end position="286"/>
    </location>
</feature>
<dbReference type="KEGG" id="fro:AALO17_10420"/>
<name>A0A140DU49_9FIRM</name>
<feature type="transmembrane region" description="Helical" evidence="7">
    <location>
        <begin position="74"/>
        <end position="93"/>
    </location>
</feature>
<keyword evidence="5 7" id="KW-1133">Transmembrane helix</keyword>
<dbReference type="Pfam" id="PF00892">
    <property type="entry name" value="EamA"/>
    <property type="match status" value="2"/>
</dbReference>
<feature type="transmembrane region" description="Helical" evidence="7">
    <location>
        <begin position="38"/>
        <end position="62"/>
    </location>
</feature>
<reference evidence="9 10" key="1">
    <citation type="journal article" date="2016" name="Gut Pathog.">
        <title>Whole genome sequencing of "Faecalibaculum rodentium" ALO17, isolated from C57BL/6J laboratory mouse feces.</title>
        <authorList>
            <person name="Lim S."/>
            <person name="Chang D.H."/>
            <person name="Ahn S."/>
            <person name="Kim B.C."/>
        </authorList>
    </citation>
    <scope>NUCLEOTIDE SEQUENCE [LARGE SCALE GENOMIC DNA]</scope>
    <source>
        <strain evidence="9 10">Alo17</strain>
    </source>
</reference>
<keyword evidence="4 7" id="KW-0812">Transmembrane</keyword>
<organism evidence="9 10">
    <name type="scientific">Faecalibaculum rodentium</name>
    <dbReference type="NCBI Taxonomy" id="1702221"/>
    <lineage>
        <taxon>Bacteria</taxon>
        <taxon>Bacillati</taxon>
        <taxon>Bacillota</taxon>
        <taxon>Erysipelotrichia</taxon>
        <taxon>Erysipelotrichales</taxon>
        <taxon>Erysipelotrichaceae</taxon>
        <taxon>Faecalibaculum</taxon>
    </lineage>
</organism>
<feature type="transmembrane region" description="Helical" evidence="7">
    <location>
        <begin position="12"/>
        <end position="32"/>
    </location>
</feature>
<protein>
    <recommendedName>
        <fullName evidence="8">EamA domain-containing protein</fullName>
    </recommendedName>
</protein>
<dbReference type="STRING" id="1702221.AALO17_10420"/>
<evidence type="ECO:0000313" key="10">
    <source>
        <dbReference type="Proteomes" id="UP000069771"/>
    </source>
</evidence>
<evidence type="ECO:0000256" key="4">
    <source>
        <dbReference type="ARBA" id="ARBA00022692"/>
    </source>
</evidence>
<dbReference type="EMBL" id="CP011391">
    <property type="protein sequence ID" value="AMK54176.1"/>
    <property type="molecule type" value="Genomic_DNA"/>
</dbReference>
<dbReference type="InterPro" id="IPR037185">
    <property type="entry name" value="EmrE-like"/>
</dbReference>
<gene>
    <name evidence="9" type="ORF">AALO17_10420</name>
</gene>
<dbReference type="Proteomes" id="UP000069771">
    <property type="component" value="Chromosome"/>
</dbReference>
<feature type="transmembrane region" description="Helical" evidence="7">
    <location>
        <begin position="134"/>
        <end position="152"/>
    </location>
</feature>
<comment type="similarity">
    <text evidence="2">Belongs to the EamA transporter family.</text>
</comment>
<evidence type="ECO:0000259" key="8">
    <source>
        <dbReference type="Pfam" id="PF00892"/>
    </source>
</evidence>
<dbReference type="GO" id="GO:0005886">
    <property type="term" value="C:plasma membrane"/>
    <property type="evidence" value="ECO:0007669"/>
    <property type="project" value="UniProtKB-SubCell"/>
</dbReference>
<feature type="domain" description="EamA" evidence="8">
    <location>
        <begin position="16"/>
        <end position="144"/>
    </location>
</feature>
<evidence type="ECO:0000313" key="9">
    <source>
        <dbReference type="EMBL" id="AMK54176.1"/>
    </source>
</evidence>
<proteinExistence type="inferred from homology"/>
<dbReference type="AlphaFoldDB" id="A0A140DU49"/>
<evidence type="ECO:0000256" key="3">
    <source>
        <dbReference type="ARBA" id="ARBA00022475"/>
    </source>
</evidence>
<evidence type="ECO:0000256" key="7">
    <source>
        <dbReference type="SAM" id="Phobius"/>
    </source>
</evidence>
<dbReference type="InterPro" id="IPR051258">
    <property type="entry name" value="Diverse_Substrate_Transporter"/>
</dbReference>
<feature type="transmembrane region" description="Helical" evidence="7">
    <location>
        <begin position="212"/>
        <end position="233"/>
    </location>
</feature>
<feature type="transmembrane region" description="Helical" evidence="7">
    <location>
        <begin position="158"/>
        <end position="177"/>
    </location>
</feature>
<feature type="transmembrane region" description="Helical" evidence="7">
    <location>
        <begin position="270"/>
        <end position="286"/>
    </location>
</feature>
<dbReference type="PANTHER" id="PTHR42920">
    <property type="entry name" value="OS03G0707200 PROTEIN-RELATED"/>
    <property type="match status" value="1"/>
</dbReference>
<keyword evidence="3" id="KW-1003">Cell membrane</keyword>
<dbReference type="PANTHER" id="PTHR42920:SF5">
    <property type="entry name" value="EAMA DOMAIN-CONTAINING PROTEIN"/>
    <property type="match status" value="1"/>
</dbReference>
<feature type="transmembrane region" description="Helical" evidence="7">
    <location>
        <begin position="245"/>
        <end position="264"/>
    </location>
</feature>
<sequence length="310" mass="33131">MEVMRQDSPDRLQRQAIVFCLLTGAIWGFGFIATSQSLSAFGAFQVLLIRFAGAAALAWIPVLTNRKSITRQSLTRGVVCGLFLFGAFALQTLGLDLTEAGSNAFFTSANVVLVPFLAWAVFRKPPALRQFGACLLCFAGIGLMGWTAGGFSLRTGDLLSLGCALLFACHIVSLQWAAGQDPDVINAIQMSVAALLSAVPGLSVRWPAHPGLLPVLSLVYLIAGSTWLAFWLQTRAQEHLEASRASLLLATESLWANLFAVIFLKERLSPAMAAGGLLILTAVYLTEQPASVRKTASTTEPSSATQTEEP</sequence>